<keyword evidence="2" id="KW-1185">Reference proteome</keyword>
<proteinExistence type="predicted"/>
<reference evidence="1" key="1">
    <citation type="submission" date="2020-08" db="EMBL/GenBank/DDBJ databases">
        <title>Multicomponent nature underlies the extraordinary mechanical properties of spider dragline silk.</title>
        <authorList>
            <person name="Kono N."/>
            <person name="Nakamura H."/>
            <person name="Mori M."/>
            <person name="Yoshida Y."/>
            <person name="Ohtoshi R."/>
            <person name="Malay A.D."/>
            <person name="Moran D.A.P."/>
            <person name="Tomita M."/>
            <person name="Numata K."/>
            <person name="Arakawa K."/>
        </authorList>
    </citation>
    <scope>NUCLEOTIDE SEQUENCE</scope>
</reference>
<dbReference type="AlphaFoldDB" id="A0A8X6N7V5"/>
<dbReference type="EMBL" id="BMAW01055116">
    <property type="protein sequence ID" value="GFS99361.1"/>
    <property type="molecule type" value="Genomic_DNA"/>
</dbReference>
<evidence type="ECO:0000313" key="1">
    <source>
        <dbReference type="EMBL" id="GFS99361.1"/>
    </source>
</evidence>
<evidence type="ECO:0000313" key="2">
    <source>
        <dbReference type="Proteomes" id="UP000887013"/>
    </source>
</evidence>
<name>A0A8X6N7V5_NEPPI</name>
<protein>
    <submittedName>
        <fullName evidence="1">Uncharacterized protein</fullName>
    </submittedName>
</protein>
<sequence length="128" mass="14778">MRKCYSLSVFQVQCCETYLHVVRLFYPLYLLKYLRVLLGVTVNSCGDLVVCFSERQWNLVLIRLSPTSRYDVSSSTIGLGTYCNRTSQQTVMNSTSLACPKIRGHGLLVLKWLLRSRREVKFSMEINN</sequence>
<accession>A0A8X6N7V5</accession>
<gene>
    <name evidence="1" type="ORF">NPIL_186671</name>
</gene>
<dbReference type="Proteomes" id="UP000887013">
    <property type="component" value="Unassembled WGS sequence"/>
</dbReference>
<comment type="caution">
    <text evidence="1">The sequence shown here is derived from an EMBL/GenBank/DDBJ whole genome shotgun (WGS) entry which is preliminary data.</text>
</comment>
<organism evidence="1 2">
    <name type="scientific">Nephila pilipes</name>
    <name type="common">Giant wood spider</name>
    <name type="synonym">Nephila maculata</name>
    <dbReference type="NCBI Taxonomy" id="299642"/>
    <lineage>
        <taxon>Eukaryota</taxon>
        <taxon>Metazoa</taxon>
        <taxon>Ecdysozoa</taxon>
        <taxon>Arthropoda</taxon>
        <taxon>Chelicerata</taxon>
        <taxon>Arachnida</taxon>
        <taxon>Araneae</taxon>
        <taxon>Araneomorphae</taxon>
        <taxon>Entelegynae</taxon>
        <taxon>Araneoidea</taxon>
        <taxon>Nephilidae</taxon>
        <taxon>Nephila</taxon>
    </lineage>
</organism>